<dbReference type="PANTHER" id="PTHR40396">
    <property type="entry name" value="ATPASE-LIKE PROTEIN"/>
    <property type="match status" value="1"/>
</dbReference>
<feature type="domain" description="ATPase AAA-type core" evidence="1">
    <location>
        <begin position="46"/>
        <end position="381"/>
    </location>
</feature>
<dbReference type="Proteomes" id="UP000806077">
    <property type="component" value="Unassembled WGS sequence"/>
</dbReference>
<name>A0AAP1WGM1_9FLAO</name>
<evidence type="ECO:0000313" key="3">
    <source>
        <dbReference type="Proteomes" id="UP000806077"/>
    </source>
</evidence>
<keyword evidence="3" id="KW-1185">Reference proteome</keyword>
<dbReference type="InterPro" id="IPR003959">
    <property type="entry name" value="ATPase_AAA_core"/>
</dbReference>
<dbReference type="Pfam" id="PF13304">
    <property type="entry name" value="AAA_21"/>
    <property type="match status" value="1"/>
</dbReference>
<comment type="caution">
    <text evidence="2">The sequence shown here is derived from an EMBL/GenBank/DDBJ whole genome shotgun (WGS) entry which is preliminary data.</text>
</comment>
<protein>
    <submittedName>
        <fullName evidence="2">AAA family ATPase</fullName>
    </submittedName>
</protein>
<dbReference type="InterPro" id="IPR027417">
    <property type="entry name" value="P-loop_NTPase"/>
</dbReference>
<dbReference type="RefSeq" id="WP_101914323.1">
    <property type="nucleotide sequence ID" value="NZ_JAJHTL010000010.1"/>
</dbReference>
<reference evidence="2 3" key="1">
    <citation type="journal article" date="2020" name="Int. J. Syst. Evol. Microbiol.">
        <title>Tenacibaculum piscium sp. nov., isolated from skin ulcers of sea-farmed fish, and description of Tenacibaculum finnmarkense sp. nov. with subdivision into genomovars finnmarkense and ulcerans.</title>
        <authorList>
            <person name="Olsen A.B."/>
            <person name="Spilsberg B."/>
            <person name="Nilsen H.K."/>
            <person name="Lagesen K."/>
            <person name="Gulla S."/>
            <person name="Avendano-Herrera R."/>
            <person name="Irgang R."/>
            <person name="Duchaud E."/>
            <person name="Colquhoun D.J."/>
        </authorList>
    </citation>
    <scope>NUCLEOTIDE SEQUENCE [LARGE SCALE GENOMIC DNA]</scope>
    <source>
        <strain evidence="2 3">TNO037</strain>
    </source>
</reference>
<proteinExistence type="predicted"/>
<organism evidence="2 3">
    <name type="scientific">Tenacibaculum finnmarkense genomovar finnmarkense</name>
    <dbReference type="NCBI Taxonomy" id="1458503"/>
    <lineage>
        <taxon>Bacteria</taxon>
        <taxon>Pseudomonadati</taxon>
        <taxon>Bacteroidota</taxon>
        <taxon>Flavobacteriia</taxon>
        <taxon>Flavobacteriales</taxon>
        <taxon>Flavobacteriaceae</taxon>
        <taxon>Tenacibaculum</taxon>
        <taxon>Tenacibaculum finnmarkense</taxon>
    </lineage>
</organism>
<dbReference type="GO" id="GO:0016887">
    <property type="term" value="F:ATP hydrolysis activity"/>
    <property type="evidence" value="ECO:0007669"/>
    <property type="project" value="InterPro"/>
</dbReference>
<accession>A0AAP1WGM1</accession>
<dbReference type="EMBL" id="WXXV01000010">
    <property type="protein sequence ID" value="MBE7695440.1"/>
    <property type="molecule type" value="Genomic_DNA"/>
</dbReference>
<dbReference type="AlphaFoldDB" id="A0AAP1WGM1"/>
<dbReference type="PANTHER" id="PTHR40396:SF1">
    <property type="entry name" value="ATPASE AAA-TYPE CORE DOMAIN-CONTAINING PROTEIN"/>
    <property type="match status" value="1"/>
</dbReference>
<evidence type="ECO:0000313" key="2">
    <source>
        <dbReference type="EMBL" id="MBE7695440.1"/>
    </source>
</evidence>
<sequence length="439" mass="51188">MLLKFYFSNYKSINHEVEFNMFAGSYKRHSNHLVKFQKKDVLRSSAIYGTNGSGKTNILLALSFLQNLITKGTLEEKPLNIPVFKLADCKNKPTKFEIDFLVKKNRFNYKLEFLNGYITSERLVKISENSEKLIFNRITSDNKTKLTINPNEGKSEKETYREEFYSEELRNNQTFFKEGINKKLNGFDLPYSWFENILRFISLDTQFAGIAHTFLTDKKFLAASKEIISKANVGISDFKLLTYSKLELKSLGYELPKEMEQMLLGKDNFGADFEISGELFSAFKNDKNELEFVKISTIHIDDKGNEVEFKFSEESKGVQRLFELLPAIHRTLHKGKVFIIDEIETSFHPVLIKEILKLYFKNNPSMPGQIIFTTHESHLLDLELFRQDEIWFCEKAKNGETRLYSLSEFKPRFDKDVRKGYLEGQFSYIPFLGSKNQLL</sequence>
<dbReference type="SUPFAM" id="SSF52540">
    <property type="entry name" value="P-loop containing nucleoside triphosphate hydrolases"/>
    <property type="match status" value="1"/>
</dbReference>
<evidence type="ECO:0000259" key="1">
    <source>
        <dbReference type="Pfam" id="PF13304"/>
    </source>
</evidence>
<dbReference type="GO" id="GO:0005524">
    <property type="term" value="F:ATP binding"/>
    <property type="evidence" value="ECO:0007669"/>
    <property type="project" value="InterPro"/>
</dbReference>
<gene>
    <name evidence="2" type="ORF">F7645_08400</name>
</gene>
<dbReference type="Gene3D" id="3.40.50.300">
    <property type="entry name" value="P-loop containing nucleotide triphosphate hydrolases"/>
    <property type="match status" value="1"/>
</dbReference>